<feature type="domain" description="CUB" evidence="19">
    <location>
        <begin position="1994"/>
        <end position="2105"/>
    </location>
</feature>
<dbReference type="InterPro" id="IPR001190">
    <property type="entry name" value="SRCR"/>
</dbReference>
<dbReference type="Pfam" id="PF00100">
    <property type="entry name" value="Zona_pellucida"/>
    <property type="match status" value="1"/>
</dbReference>
<evidence type="ECO:0000256" key="14">
    <source>
        <dbReference type="ARBA" id="ARBA00047200"/>
    </source>
</evidence>
<feature type="domain" description="SRCR" evidence="20">
    <location>
        <begin position="711"/>
        <end position="811"/>
    </location>
</feature>
<evidence type="ECO:0000256" key="1">
    <source>
        <dbReference type="ARBA" id="ARBA00004613"/>
    </source>
</evidence>
<feature type="disulfide bond" evidence="16">
    <location>
        <begin position="1484"/>
        <end position="1545"/>
    </location>
</feature>
<feature type="disulfide bond" evidence="16">
    <location>
        <begin position="2139"/>
        <end position="2203"/>
    </location>
</feature>
<feature type="domain" description="SRCR" evidence="20">
    <location>
        <begin position="1446"/>
        <end position="1546"/>
    </location>
</feature>
<feature type="domain" description="SRCR" evidence="20">
    <location>
        <begin position="593"/>
        <end position="693"/>
    </location>
</feature>
<dbReference type="Gene3D" id="2.60.40.3210">
    <property type="entry name" value="Zona pellucida, ZP-N domain"/>
    <property type="match status" value="1"/>
</dbReference>
<feature type="disulfide bond" evidence="16">
    <location>
        <begin position="907"/>
        <end position="917"/>
    </location>
</feature>
<dbReference type="PRINTS" id="PR00258">
    <property type="entry name" value="SPERACTRCPTR"/>
</dbReference>
<evidence type="ECO:0000256" key="10">
    <source>
        <dbReference type="ARBA" id="ARBA00023157"/>
    </source>
</evidence>
<feature type="disulfide bond" evidence="16">
    <location>
        <begin position="1824"/>
        <end position="1888"/>
    </location>
</feature>
<keyword evidence="9" id="KW-0653">Protein transport</keyword>
<feature type="disulfide bond" evidence="16">
    <location>
        <begin position="1579"/>
        <end position="1643"/>
    </location>
</feature>
<keyword evidence="17" id="KW-0812">Transmembrane</keyword>
<dbReference type="GeneID" id="109553125"/>
<dbReference type="Gene3D" id="2.60.40.4100">
    <property type="entry name" value="Zona pellucida, ZP-C domain"/>
    <property type="match status" value="1"/>
</dbReference>
<feature type="disulfide bond" evidence="16">
    <location>
        <begin position="494"/>
        <end position="555"/>
    </location>
</feature>
<feature type="disulfide bond" evidence="16">
    <location>
        <begin position="122"/>
        <end position="183"/>
    </location>
</feature>
<accession>A0ABM4RNH3</accession>
<feature type="disulfide bond" evidence="16">
    <location>
        <begin position="1025"/>
        <end position="1035"/>
    </location>
</feature>
<dbReference type="SMART" id="SM00241">
    <property type="entry name" value="ZP"/>
    <property type="match status" value="1"/>
</dbReference>
<proteinExistence type="inferred from homology"/>
<feature type="disulfide bond" evidence="16">
    <location>
        <begin position="1239"/>
        <end position="1300"/>
    </location>
</feature>
<feature type="disulfide bond" evidence="16">
    <location>
        <begin position="780"/>
        <end position="790"/>
    </location>
</feature>
<feature type="disulfide bond" evidence="16">
    <location>
        <begin position="1353"/>
        <end position="1417"/>
    </location>
</feature>
<feature type="domain" description="SRCR" evidence="20">
    <location>
        <begin position="838"/>
        <end position="938"/>
    </location>
</feature>
<dbReference type="InterPro" id="IPR000859">
    <property type="entry name" value="CUB_dom"/>
</dbReference>
<evidence type="ECO:0000256" key="13">
    <source>
        <dbReference type="ARBA" id="ARBA00047197"/>
    </source>
</evidence>
<evidence type="ECO:0000256" key="8">
    <source>
        <dbReference type="ARBA" id="ARBA00022782"/>
    </source>
</evidence>
<feature type="disulfide bond" evidence="16">
    <location>
        <begin position="1397"/>
        <end position="1407"/>
    </location>
</feature>
<feature type="domain" description="SRCR" evidence="20">
    <location>
        <begin position="1328"/>
        <end position="1428"/>
    </location>
</feature>
<feature type="disulfide bond" evidence="16">
    <location>
        <begin position="876"/>
        <end position="937"/>
    </location>
</feature>
<dbReference type="SUPFAM" id="SSF49854">
    <property type="entry name" value="Spermadhesin, CUB domain"/>
    <property type="match status" value="2"/>
</dbReference>
<evidence type="ECO:0000256" key="2">
    <source>
        <dbReference type="ARBA" id="ARBA00009931"/>
    </source>
</evidence>
<evidence type="ECO:0000256" key="6">
    <source>
        <dbReference type="ARBA" id="ARBA00022729"/>
    </source>
</evidence>
<comment type="caution">
    <text evidence="15">Lacks conserved residue(s) required for the propagation of feature annotation.</text>
</comment>
<dbReference type="InterPro" id="IPR036772">
    <property type="entry name" value="SRCR-like_dom_sf"/>
</dbReference>
<dbReference type="PROSITE" id="PS01180">
    <property type="entry name" value="CUB"/>
    <property type="match status" value="2"/>
</dbReference>
<feature type="disulfide bond" evidence="16">
    <location>
        <begin position="1121"/>
        <end position="1182"/>
    </location>
</feature>
<keyword evidence="17" id="KW-0472">Membrane</keyword>
<dbReference type="CDD" id="cd00041">
    <property type="entry name" value="CUB"/>
    <property type="match status" value="2"/>
</dbReference>
<feature type="disulfide bond" evidence="16">
    <location>
        <begin position="2183"/>
        <end position="2193"/>
    </location>
</feature>
<feature type="disulfide bond" evidence="16">
    <location>
        <begin position="481"/>
        <end position="545"/>
    </location>
</feature>
<evidence type="ECO:0000256" key="17">
    <source>
        <dbReference type="SAM" id="Phobius"/>
    </source>
</evidence>
<comment type="subcellular location">
    <subcellularLocation>
        <location evidence="1">Secreted</location>
    </subcellularLocation>
</comment>
<feature type="domain" description="ZP" evidence="21">
    <location>
        <begin position="2364"/>
        <end position="2612"/>
    </location>
</feature>
<feature type="domain" description="SRCR" evidence="20">
    <location>
        <begin position="1201"/>
        <end position="1301"/>
    </location>
</feature>
<feature type="disulfide bond" evidence="16">
    <location>
        <begin position="249"/>
        <end position="310"/>
    </location>
</feature>
<dbReference type="RefSeq" id="XP_070637105.1">
    <property type="nucleotide sequence ID" value="XM_070781004.1"/>
</dbReference>
<dbReference type="InterPro" id="IPR035914">
    <property type="entry name" value="Sperma_CUB_dom_sf"/>
</dbReference>
<comment type="similarity">
    <text evidence="2">Belongs to the DMBT1 family.</text>
</comment>
<feature type="domain" description="SRCR" evidence="20">
    <location>
        <begin position="1799"/>
        <end position="1899"/>
    </location>
</feature>
<keyword evidence="7" id="KW-0677">Repeat</keyword>
<dbReference type="PROSITE" id="PS00682">
    <property type="entry name" value="ZP_1"/>
    <property type="match status" value="1"/>
</dbReference>
<feature type="disulfide bond" evidence="16">
    <location>
        <begin position="388"/>
        <end position="398"/>
    </location>
</feature>
<feature type="signal peptide" evidence="18">
    <location>
        <begin position="1"/>
        <end position="26"/>
    </location>
</feature>
<evidence type="ECO:0000259" key="20">
    <source>
        <dbReference type="PROSITE" id="PS50287"/>
    </source>
</evidence>
<feature type="domain" description="SRCR" evidence="20">
    <location>
        <begin position="2111"/>
        <end position="2214"/>
    </location>
</feature>
<dbReference type="SUPFAM" id="SSF56487">
    <property type="entry name" value="SRCR-like"/>
    <property type="match status" value="16"/>
</dbReference>
<dbReference type="InterPro" id="IPR055355">
    <property type="entry name" value="ZP-C"/>
</dbReference>
<dbReference type="SMART" id="SM00202">
    <property type="entry name" value="SR"/>
    <property type="match status" value="16"/>
</dbReference>
<evidence type="ECO:0000256" key="3">
    <source>
        <dbReference type="ARBA" id="ARBA00022448"/>
    </source>
</evidence>
<keyword evidence="3" id="KW-0813">Transport</keyword>
<feature type="disulfide bond" evidence="16">
    <location>
        <begin position="749"/>
        <end position="810"/>
    </location>
</feature>
<feature type="disulfide bond" evidence="16">
    <location>
        <begin position="525"/>
        <end position="535"/>
    </location>
</feature>
<dbReference type="InterPro" id="IPR001507">
    <property type="entry name" value="ZP_dom"/>
</dbReference>
<dbReference type="Pfam" id="PF23344">
    <property type="entry name" value="ZP-N"/>
    <property type="match status" value="1"/>
</dbReference>
<keyword evidence="4" id="KW-0217">Developmental protein</keyword>
<feature type="domain" description="SRCR" evidence="20">
    <location>
        <begin position="956"/>
        <end position="1056"/>
    </location>
</feature>
<dbReference type="SMART" id="SM00042">
    <property type="entry name" value="CUB"/>
    <property type="match status" value="2"/>
</dbReference>
<feature type="disulfide bond" evidence="16">
    <location>
        <begin position="1471"/>
        <end position="1535"/>
    </location>
</feature>
<dbReference type="InterPro" id="IPR042235">
    <property type="entry name" value="ZP-C_dom"/>
</dbReference>
<feature type="transmembrane region" description="Helical" evidence="17">
    <location>
        <begin position="2659"/>
        <end position="2681"/>
    </location>
</feature>
<evidence type="ECO:0000256" key="15">
    <source>
        <dbReference type="PROSITE-ProRule" id="PRU00059"/>
    </source>
</evidence>
<dbReference type="PROSITE" id="PS51034">
    <property type="entry name" value="ZP_2"/>
    <property type="match status" value="1"/>
</dbReference>
<keyword evidence="23" id="KW-0675">Receptor</keyword>
<dbReference type="Gene3D" id="2.60.120.290">
    <property type="entry name" value="Spermadhesin, CUB domain"/>
    <property type="match status" value="2"/>
</dbReference>
<dbReference type="InterPro" id="IPR055356">
    <property type="entry name" value="ZP-N"/>
</dbReference>
<dbReference type="Pfam" id="PF00530">
    <property type="entry name" value="SRCR"/>
    <property type="match status" value="16"/>
</dbReference>
<feature type="domain" description="SRCR" evidence="20">
    <location>
        <begin position="84"/>
        <end position="184"/>
    </location>
</feature>
<dbReference type="Pfam" id="PF00431">
    <property type="entry name" value="CUB"/>
    <property type="match status" value="2"/>
</dbReference>
<feature type="disulfide bond" evidence="16">
    <location>
        <begin position="344"/>
        <end position="408"/>
    </location>
</feature>
<feature type="disulfide bond" evidence="16">
    <location>
        <begin position="1623"/>
        <end position="1633"/>
    </location>
</feature>
<feature type="domain" description="SRCR" evidence="20">
    <location>
        <begin position="1554"/>
        <end position="1654"/>
    </location>
</feature>
<feature type="disulfide bond" evidence="16">
    <location>
        <begin position="1108"/>
        <end position="1172"/>
    </location>
</feature>
<evidence type="ECO:0000259" key="21">
    <source>
        <dbReference type="PROSITE" id="PS51034"/>
    </source>
</evidence>
<feature type="domain" description="SRCR" evidence="20">
    <location>
        <begin position="211"/>
        <end position="311"/>
    </location>
</feature>
<feature type="disulfide bond" evidence="16">
    <location>
        <begin position="981"/>
        <end position="1045"/>
    </location>
</feature>
<keyword evidence="10 16" id="KW-1015">Disulfide bond</keyword>
<evidence type="ECO:0000256" key="9">
    <source>
        <dbReference type="ARBA" id="ARBA00022927"/>
    </source>
</evidence>
<dbReference type="InterPro" id="IPR017977">
    <property type="entry name" value="ZP_dom_CS"/>
</dbReference>
<feature type="disulfide bond" evidence="16">
    <location>
        <begin position="280"/>
        <end position="290"/>
    </location>
</feature>
<feature type="disulfide bond" evidence="16">
    <location>
        <begin position="357"/>
        <end position="418"/>
    </location>
</feature>
<feature type="disulfide bond" evidence="16">
    <location>
        <begin position="618"/>
        <end position="682"/>
    </location>
</feature>
<feature type="disulfide bond" evidence="16">
    <location>
        <begin position="236"/>
        <end position="300"/>
    </location>
</feature>
<dbReference type="Proteomes" id="UP001652663">
    <property type="component" value="Chromosome 26"/>
</dbReference>
<feature type="domain" description="SRCR" evidence="20">
    <location>
        <begin position="456"/>
        <end position="556"/>
    </location>
</feature>
<feature type="disulfide bond" evidence="16">
    <location>
        <begin position="1837"/>
        <end position="1898"/>
    </location>
</feature>
<feature type="disulfide bond" evidence="16">
    <location>
        <begin position="1697"/>
        <end position="1761"/>
    </location>
</feature>
<feature type="disulfide bond" evidence="16">
    <location>
        <begin position="1868"/>
        <end position="1878"/>
    </location>
</feature>
<protein>
    <recommendedName>
        <fullName evidence="13">Scavenger receptor cysteine-rich domain-containing protein DMBT1</fullName>
    </recommendedName>
    <alternativeName>
        <fullName evidence="14">Deleted in malignant brain tumors 1 protein</fullName>
    </alternativeName>
    <alternativeName>
        <fullName evidence="12">Hensin</fullName>
    </alternativeName>
</protein>
<dbReference type="PANTHER" id="PTHR19331">
    <property type="entry name" value="SCAVENGER RECEPTOR DOMAIN-CONTAINING"/>
    <property type="match status" value="1"/>
</dbReference>
<evidence type="ECO:0000256" key="12">
    <source>
        <dbReference type="ARBA" id="ARBA00030560"/>
    </source>
</evidence>
<feature type="disulfide bond" evidence="16">
    <location>
        <begin position="153"/>
        <end position="163"/>
    </location>
</feature>
<feature type="disulfide bond" evidence="16">
    <location>
        <begin position="1270"/>
        <end position="1280"/>
    </location>
</feature>
<evidence type="ECO:0000313" key="23">
    <source>
        <dbReference type="RefSeq" id="XP_070637105.1"/>
    </source>
</evidence>
<feature type="disulfide bond" evidence="16">
    <location>
        <begin position="994"/>
        <end position="1055"/>
    </location>
</feature>
<dbReference type="PROSITE" id="PS50287">
    <property type="entry name" value="SRCR_2"/>
    <property type="match status" value="16"/>
</dbReference>
<evidence type="ECO:0000259" key="19">
    <source>
        <dbReference type="PROSITE" id="PS01180"/>
    </source>
</evidence>
<gene>
    <name evidence="23" type="primary">DMBT1</name>
</gene>
<feature type="domain" description="CUB" evidence="19">
    <location>
        <begin position="2246"/>
        <end position="2355"/>
    </location>
</feature>
<dbReference type="PROSITE" id="PS00420">
    <property type="entry name" value="SRCR_1"/>
    <property type="match status" value="15"/>
</dbReference>
<keyword evidence="5" id="KW-0964">Secreted</keyword>
<feature type="disulfide bond" evidence="16">
    <location>
        <begin position="2152"/>
        <end position="2213"/>
    </location>
</feature>
<feature type="disulfide bond" evidence="16">
    <location>
        <begin position="1226"/>
        <end position="1290"/>
    </location>
</feature>
<keyword evidence="11" id="KW-0325">Glycoprotein</keyword>
<feature type="disulfide bond" evidence="16">
    <location>
        <begin position="1515"/>
        <end position="1525"/>
    </location>
</feature>
<evidence type="ECO:0000256" key="5">
    <source>
        <dbReference type="ARBA" id="ARBA00022525"/>
    </source>
</evidence>
<reference evidence="23" key="1">
    <citation type="submission" date="2025-08" db="UniProtKB">
        <authorList>
            <consortium name="RefSeq"/>
        </authorList>
    </citation>
    <scope>IDENTIFICATION</scope>
    <source>
        <tissue evidence="23">Blood</tissue>
    </source>
</reference>
<feature type="disulfide bond" evidence="16">
    <location>
        <begin position="662"/>
        <end position="672"/>
    </location>
</feature>
<feature type="domain" description="SRCR" evidence="20">
    <location>
        <begin position="1083"/>
        <end position="1183"/>
    </location>
</feature>
<feature type="disulfide bond" evidence="16">
    <location>
        <begin position="736"/>
        <end position="800"/>
    </location>
</feature>
<keyword evidence="8" id="KW-0221">Differentiation</keyword>
<feature type="disulfide bond" evidence="16">
    <location>
        <begin position="1592"/>
        <end position="1653"/>
    </location>
</feature>
<keyword evidence="17" id="KW-1133">Transmembrane helix</keyword>
<feature type="domain" description="SRCR" evidence="20">
    <location>
        <begin position="319"/>
        <end position="419"/>
    </location>
</feature>
<feature type="disulfide bond" evidence="16">
    <location>
        <begin position="863"/>
        <end position="927"/>
    </location>
</feature>
<feature type="disulfide bond" evidence="16">
    <location>
        <begin position="1152"/>
        <end position="1162"/>
    </location>
</feature>
<keyword evidence="6 18" id="KW-0732">Signal</keyword>
<evidence type="ECO:0000256" key="7">
    <source>
        <dbReference type="ARBA" id="ARBA00022737"/>
    </source>
</evidence>
<feature type="chain" id="PRO_5046612083" description="Scavenger receptor cysteine-rich domain-containing protein DMBT1" evidence="18">
    <location>
        <begin position="27"/>
        <end position="2697"/>
    </location>
</feature>
<dbReference type="Gene3D" id="3.10.250.10">
    <property type="entry name" value="SRCR-like domain"/>
    <property type="match status" value="16"/>
</dbReference>
<evidence type="ECO:0000256" key="11">
    <source>
        <dbReference type="ARBA" id="ARBA00023180"/>
    </source>
</evidence>
<feature type="domain" description="SRCR" evidence="20">
    <location>
        <begin position="1672"/>
        <end position="1772"/>
    </location>
</feature>
<feature type="disulfide bond" evidence="16">
    <location>
        <begin position="631"/>
        <end position="692"/>
    </location>
</feature>
<name>A0ABM4RNH3_BOSIN</name>
<evidence type="ECO:0000256" key="18">
    <source>
        <dbReference type="SAM" id="SignalP"/>
    </source>
</evidence>
<evidence type="ECO:0000256" key="4">
    <source>
        <dbReference type="ARBA" id="ARBA00022473"/>
    </source>
</evidence>
<keyword evidence="22" id="KW-1185">Reference proteome</keyword>
<feature type="disulfide bond" evidence="16">
    <location>
        <begin position="1366"/>
        <end position="1427"/>
    </location>
</feature>
<dbReference type="PANTHER" id="PTHR19331:SF22">
    <property type="entry name" value="DELETED IN MALIGNANT BRAIN TUMORS 1 PROTEIN"/>
    <property type="match status" value="1"/>
</dbReference>
<organism evidence="22 23">
    <name type="scientific">Bos indicus</name>
    <name type="common">Zebu</name>
    <dbReference type="NCBI Taxonomy" id="9915"/>
    <lineage>
        <taxon>Eukaryota</taxon>
        <taxon>Metazoa</taxon>
        <taxon>Chordata</taxon>
        <taxon>Craniata</taxon>
        <taxon>Vertebrata</taxon>
        <taxon>Euteleostomi</taxon>
        <taxon>Mammalia</taxon>
        <taxon>Eutheria</taxon>
        <taxon>Laurasiatheria</taxon>
        <taxon>Artiodactyla</taxon>
        <taxon>Ruminantia</taxon>
        <taxon>Pecora</taxon>
        <taxon>Bovidae</taxon>
        <taxon>Bovinae</taxon>
        <taxon>Bos</taxon>
    </lineage>
</organism>
<feature type="disulfide bond" evidence="16">
    <location>
        <begin position="1741"/>
        <end position="1751"/>
    </location>
</feature>
<feature type="disulfide bond" evidence="16">
    <location>
        <begin position="1710"/>
        <end position="1771"/>
    </location>
</feature>
<feature type="disulfide bond" evidence="16">
    <location>
        <begin position="109"/>
        <end position="173"/>
    </location>
</feature>
<evidence type="ECO:0000256" key="16">
    <source>
        <dbReference type="PROSITE-ProRule" id="PRU00196"/>
    </source>
</evidence>
<sequence length="2697" mass="290075">MGISTVILQICLLLGQILSTVPATSATRHTTESAFWELLSSVSESDSPRTHDQGNFQTINDVTFATEELSTVNPIEGTESGLALRLVNGEHRCQGRVEVLYRGSWGTVCDDSWDTNDANVVCRQLGCGSAISAPGGARFGQGSGPIVLDDVGCSGHETYLWSCSHSPWNSHNCGHSEDASVICSGAQTQSTVVPDWWYPTTHYGTESGLALRLVNGEHRCQGRVEVLYRGSWGTVCDDSWDTNDANVVCRQLGCGLAISAPGNARFGQGSGPIVLDDVGCSGYETYLWSCSHSPWNSHNCGHSEDASVICSGTESGLALRLVNGGDRCQGRVEVLYRGSWGTVCDDSWDTNDANVVCRQLGCGSAISAPGGARFGQGSGPIVLDDVGCSGYETYLWSCSHSPWNTHNCGHSEDASVICSASQTQSTVVPDWWYPTTDYATETQTTVVPGTESGLALRLVNGGDRCQGRVEVLYRGSWGTVCDDSWDTNDANVVCRQLGCGSAISAPGGARFGQGSGPIVLDDVGCSGYETYLWSCSHSPWNTHNCGHSEDASVICSASQTQSTVVPDWWYPTTDYATETQTTVVPGTESGLALRLVNGGDRCQGRVEVLYRGSWGTVCDDSWDTNDANVVCRQLGCGSAISAPGGARFGQGSGPIVLDDVGCSGHETYLWSCSHSPWNSHNCGHSEDASVICSASQAQSTVVPGTESGLALRLVNGSDRCQGRVEVLYGGSWGTVCDDSWDTNDANVVCRQLGCGWAISAPGDARFGQGSGPIVLDDVGCSGYETYLWSCSHSPWNTHNCGHSEDASVICSASQTQSTVVPDWWYPTTDYGTESGLALRLVNGGDRCQGRVEVLYRGSWGTVCDDSWDTNDANVVCRQLGCGWAISAPGDARFGQGSGPIVLDDVGCSGHETYLWSCSHSPWNSHNCGHSEDASVICSASQTQSTVVPGTESGLALRLVNGSDRCQGRVEVLYGGSWGTVCDDSWDTNDANVVCRQLGCGWAISAPGDARFGQGSGPIVLDDVGCSGYETYLWSCSHNPWNTHNCGHSEDASVICSASQTQSTVVPDWWYPTTDYGTESGLALRLVNGGDRCQGRVEVLYRGSWGTVCDDSWDTNDANVVCRQLGCGWAISAPGDARFGQGSGPIVLDDVGCSGHETYLWSCSHSPWNSHNCGHSEDASVICSASQTQSTVVPGTESGLALRLVNGSDRCQGRVEVLYGGSWGTVCDDSWDTNDANVVCRQLGCGWAISAPGDARFGQGSGPIVLDDVGCSGYETYLWSCSHNPWNTHNCGHSEDASVICSASQTQSTVVPDWWYPTTDYGTESGLALRLVNGGDRCQGRVEVLYRGSWGTVCDDSWDTNDANVVCRQLGCGWAISAPGDARFGQGSGPIVLDDVGCSGHETYLWSCSHSPWNSHNCGHSEDASVICSASQTQSTVVPGTESGLALRLVNGSDRCQGRLEVLYGGSWGTVCDDSWDTNDANVVCRQLGCGWAISAPGDARFGQGSGPIVLDDVGCSGYETYLWSCSHNPWNTHNCGHSEDASVICSGTESGLALRLVNGGDRCQGRVEVLYRGSWGTVCDDSWDTNDANVVCRQLGCGWAISAPGDARFGQGSGPIVLDDVGCSGHETYLWSCSHSPWNSHNCGHSEDASVICSASQTQSTVVPGTESGLALRLVNGSDRCQGRVEVLYGGSWGTVCDDSWDTNDANVVCRQLGCGWAISAPGDARFGQGSGPIVLDDVGCSGYETYLWSCSHNPWNTHNCGHSEDASVICSASQTQSTVVPDLWYPTTDYGTESGLALRLVNGSDRCQGRVEVLYRGSWGTVCDDSWDTNDANVVCRQLGCGWAISAPGDARFGQGSGPIVLDDVGCSGYETYLWSCSHSPWNSHNCGHSEDASVICSAAQINSSTPGWQPPQTTTTQTPGVNFSTPDWLSPTTTPTQTPGVNFSTPDWLSPTTTPTQTPGVNFSTPDWLSPTTTPTQTPGVNFSTPGSFSSCGGFLFSASGNFSSPSYPGYYPNNADCVWEIQVNPGYLINLGFDSLQLETHSSCSYDYVEILNGPLSSNASARRICRYTREIFTSYSNRLTVRFRSDGSVQKTGFSAWYNSFPRNVSLRLVNWNSSHPTCAGRVEIYHGGQWGTVCDDNWDVQDAQVVCRQLGCGYAVSAPGNAYFGSGSGPITLDDVVCSGAESNLWQCRNRGWFYHNCGHHEDAGVICSDIPTNSSTPDWLSPTTTPTQNPDYNVTGPATCGGFLTQFSGNFSSPFYPRNYPNNAKCVWDIEVQNNYRVTVTFRDVQLEGGCNYDYIEVYDGPHHSSPLLARVCDGSRGSFTSSSNFISIRFISDISITKRGFSAEYFSILSNENTKLLCLQNHMEARVRTSYLQSLGYSVRDLAIPGSDSSYQCQPQITSSLVTFVIPYSGCGTIQQVDNDTITYSNFLKATASRSIINRKRDLQIHVSCKMLQNTWVNTVYVTNDTIDIENTQYGNFDVNISFYTSSSFLYPVTSSPYYVDLNQNLYLQAEILRSNPSLALFVDTCVASPNPNDFTSLTYDLIQSGCVKDETYRSYHQPSSNIVRFKFSSFHFLNRFPSVYLKCKMVVCRAYDPFSRCNRGCIVRAKRDVSSYQEKVDVVLGPIQLQASPQKRNLDRQVVDIEEETSTRGSYHTATIFAGVLVVMVVAVAAFALGRRVRAACAQPPSTKM</sequence>
<evidence type="ECO:0000313" key="22">
    <source>
        <dbReference type="Proteomes" id="UP001652663"/>
    </source>
</evidence>